<proteinExistence type="predicted"/>
<dbReference type="EMBL" id="MU393592">
    <property type="protein sequence ID" value="KAI4860292.1"/>
    <property type="molecule type" value="Genomic_DNA"/>
</dbReference>
<dbReference type="Proteomes" id="UP001497700">
    <property type="component" value="Unassembled WGS sequence"/>
</dbReference>
<keyword evidence="2" id="KW-1185">Reference proteome</keyword>
<organism evidence="1 2">
    <name type="scientific">Hypoxylon rubiginosum</name>
    <dbReference type="NCBI Taxonomy" id="110542"/>
    <lineage>
        <taxon>Eukaryota</taxon>
        <taxon>Fungi</taxon>
        <taxon>Dikarya</taxon>
        <taxon>Ascomycota</taxon>
        <taxon>Pezizomycotina</taxon>
        <taxon>Sordariomycetes</taxon>
        <taxon>Xylariomycetidae</taxon>
        <taxon>Xylariales</taxon>
        <taxon>Hypoxylaceae</taxon>
        <taxon>Hypoxylon</taxon>
    </lineage>
</organism>
<evidence type="ECO:0000313" key="1">
    <source>
        <dbReference type="EMBL" id="KAI4860292.1"/>
    </source>
</evidence>
<evidence type="ECO:0000313" key="2">
    <source>
        <dbReference type="Proteomes" id="UP001497700"/>
    </source>
</evidence>
<protein>
    <submittedName>
        <fullName evidence="1">Glutathione-S-transferase theta, GST</fullName>
    </submittedName>
</protein>
<accession>A0ACB9YM66</accession>
<name>A0ACB9YM66_9PEZI</name>
<reference evidence="1 2" key="1">
    <citation type="journal article" date="2022" name="New Phytol.">
        <title>Ecological generalism drives hyperdiversity of secondary metabolite gene clusters in xylarialean endophytes.</title>
        <authorList>
            <person name="Franco M.E.E."/>
            <person name="Wisecaver J.H."/>
            <person name="Arnold A.E."/>
            <person name="Ju Y.M."/>
            <person name="Slot J.C."/>
            <person name="Ahrendt S."/>
            <person name="Moore L.P."/>
            <person name="Eastman K.E."/>
            <person name="Scott K."/>
            <person name="Konkel Z."/>
            <person name="Mondo S.J."/>
            <person name="Kuo A."/>
            <person name="Hayes R.D."/>
            <person name="Haridas S."/>
            <person name="Andreopoulos B."/>
            <person name="Riley R."/>
            <person name="LaButti K."/>
            <person name="Pangilinan J."/>
            <person name="Lipzen A."/>
            <person name="Amirebrahimi M."/>
            <person name="Yan J."/>
            <person name="Adam C."/>
            <person name="Keymanesh K."/>
            <person name="Ng V."/>
            <person name="Louie K."/>
            <person name="Northen T."/>
            <person name="Drula E."/>
            <person name="Henrissat B."/>
            <person name="Hsieh H.M."/>
            <person name="Youens-Clark K."/>
            <person name="Lutzoni F."/>
            <person name="Miadlikowska J."/>
            <person name="Eastwood D.C."/>
            <person name="Hamelin R.C."/>
            <person name="Grigoriev I.V."/>
            <person name="U'Ren J.M."/>
        </authorList>
    </citation>
    <scope>NUCLEOTIDE SEQUENCE [LARGE SCALE GENOMIC DNA]</scope>
    <source>
        <strain evidence="1 2">CBS 119005</strain>
    </source>
</reference>
<comment type="caution">
    <text evidence="1">The sequence shown here is derived from an EMBL/GenBank/DDBJ whole genome shotgun (WGS) entry which is preliminary data.</text>
</comment>
<sequence length="299" mass="33918">MPASVDTSELPTRTTGAAAKLAAAHAEEHPLKLYGGWFCPFVQRSWIVLHEKRIPHQYIEINPYHKDPDFLALNPRGLVPTLAVPVSGDGSGRKQRPLYESLVICEYLNEAYDDEKEYGPSLLPEDPYERARCRLWIDHIGNKVVPGFYRFIQHTPEKKDYTIEQARENFLGHVKTLVKEMLAGDADNSSSSGSEESGPWFLGDRFSLVDVVLAPWAKRLFLIDHYKPGGLGIPAPGQAGDDEKIWARWRTWFDAVTARQSVRDTWSDDEQYIAAYRRYAEDTTQSEVAQATRKGEKLP</sequence>
<gene>
    <name evidence="1" type="ORF">F4820DRAFT_117796</name>
</gene>